<dbReference type="SUPFAM" id="SSF159709">
    <property type="entry name" value="PhnH-like"/>
    <property type="match status" value="1"/>
</dbReference>
<gene>
    <name evidence="1" type="primary">phnH</name>
    <name evidence="1" type="ORF">ACFFP0_01630</name>
</gene>
<evidence type="ECO:0000313" key="1">
    <source>
        <dbReference type="EMBL" id="MFB9947524.1"/>
    </source>
</evidence>
<protein>
    <submittedName>
        <fullName evidence="1">Phosphonate C-P lyase system protein PhnH</fullName>
    </submittedName>
</protein>
<dbReference type="PIRSF" id="PIRSF020680">
    <property type="entry name" value="PhnH"/>
    <property type="match status" value="1"/>
</dbReference>
<dbReference type="GO" id="GO:0016829">
    <property type="term" value="F:lyase activity"/>
    <property type="evidence" value="ECO:0007669"/>
    <property type="project" value="UniProtKB-KW"/>
</dbReference>
<reference evidence="1 2" key="1">
    <citation type="submission" date="2024-09" db="EMBL/GenBank/DDBJ databases">
        <authorList>
            <person name="Sun Q."/>
            <person name="Mori K."/>
        </authorList>
    </citation>
    <scope>NUCLEOTIDE SEQUENCE [LARGE SCALE GENOMIC DNA]</scope>
    <source>
        <strain evidence="1 2">TBRC 4938</strain>
    </source>
</reference>
<dbReference type="Proteomes" id="UP001589692">
    <property type="component" value="Unassembled WGS sequence"/>
</dbReference>
<name>A0ABV6AA65_9HYPH</name>
<dbReference type="NCBIfam" id="TIGR03292">
    <property type="entry name" value="PhnH_redo"/>
    <property type="match status" value="1"/>
</dbReference>
<dbReference type="InterPro" id="IPR008772">
    <property type="entry name" value="Phosphonate_metab_PhnH"/>
</dbReference>
<dbReference type="InterPro" id="IPR038058">
    <property type="entry name" value="PhnH-like_sp"/>
</dbReference>
<evidence type="ECO:0000313" key="2">
    <source>
        <dbReference type="Proteomes" id="UP001589692"/>
    </source>
</evidence>
<comment type="caution">
    <text evidence="1">The sequence shown here is derived from an EMBL/GenBank/DDBJ whole genome shotgun (WGS) entry which is preliminary data.</text>
</comment>
<dbReference type="RefSeq" id="WP_377255134.1">
    <property type="nucleotide sequence ID" value="NZ_JBHMAA010000003.1"/>
</dbReference>
<dbReference type="Pfam" id="PF05845">
    <property type="entry name" value="PhnH"/>
    <property type="match status" value="1"/>
</dbReference>
<keyword evidence="2" id="KW-1185">Reference proteome</keyword>
<accession>A0ABV6AA65</accession>
<sequence>MSIDIISAPFENPIHDAQQTFRALLSATSRPGTVVQLPLPRATPSPFTSALCSIALTLFDDTTTVWLDDALATKDVLRYLRFHTGATIVAEQSDAAFGVMADTRDLSDFGAFSVGDATYPDRSATLIVQLPSLTGGAEVTLAGPGIEHTTTVSPTGLPEGFWHWWNRNASRYPCGIDMIFTDGTAVMGLPRTTKASF</sequence>
<keyword evidence="1" id="KW-0456">Lyase</keyword>
<proteinExistence type="predicted"/>
<organism evidence="1 2">
    <name type="scientific">Rhizobium puerariae</name>
    <dbReference type="NCBI Taxonomy" id="1585791"/>
    <lineage>
        <taxon>Bacteria</taxon>
        <taxon>Pseudomonadati</taxon>
        <taxon>Pseudomonadota</taxon>
        <taxon>Alphaproteobacteria</taxon>
        <taxon>Hyphomicrobiales</taxon>
        <taxon>Rhizobiaceae</taxon>
        <taxon>Rhizobium/Agrobacterium group</taxon>
        <taxon>Rhizobium</taxon>
    </lineage>
</organism>
<dbReference type="Gene3D" id="3.40.50.11310">
    <property type="entry name" value="Bacterial phosphonate metabolism protein PhnH"/>
    <property type="match status" value="1"/>
</dbReference>
<dbReference type="EMBL" id="JBHMAA010000003">
    <property type="protein sequence ID" value="MFB9947524.1"/>
    <property type="molecule type" value="Genomic_DNA"/>
</dbReference>